<accession>A0AA39UIY5</accession>
<comment type="caution">
    <text evidence="1">The sequence shown here is derived from an EMBL/GenBank/DDBJ whole genome shotgun (WGS) entry which is preliminary data.</text>
</comment>
<dbReference type="AlphaFoldDB" id="A0AA39UIY5"/>
<organism evidence="1 2">
    <name type="scientific">Armillaria luteobubalina</name>
    <dbReference type="NCBI Taxonomy" id="153913"/>
    <lineage>
        <taxon>Eukaryota</taxon>
        <taxon>Fungi</taxon>
        <taxon>Dikarya</taxon>
        <taxon>Basidiomycota</taxon>
        <taxon>Agaricomycotina</taxon>
        <taxon>Agaricomycetes</taxon>
        <taxon>Agaricomycetidae</taxon>
        <taxon>Agaricales</taxon>
        <taxon>Marasmiineae</taxon>
        <taxon>Physalacriaceae</taxon>
        <taxon>Armillaria</taxon>
    </lineage>
</organism>
<sequence>MQRINQNFRFTSHHLTMQSFNTYQEDHFSALEKYYSMEDTKLDLVFTNTELGDRVYVDYSSVYWDTPPELLYLCKITQAMMVVPSLKYWYMLEHAVLSPQGELYLRYSVHKSNSNPPHSLPVYANPISTELAYRKFTFPVDIKNIASLELCATTLEAIVTTEGSLPQLERWLEPAEADTMVAVHAIGQANARYLHPAHKTDLAAECVARGMWSFVKVVSDGVDVEENIHREVALTTWHYCPGYGLVSHVETDEQTKKTYYREIIRWVADDDSDDSDSSEDETDE</sequence>
<dbReference type="Proteomes" id="UP001175228">
    <property type="component" value="Unassembled WGS sequence"/>
</dbReference>
<gene>
    <name evidence="1" type="ORF">EDD18DRAFT_587636</name>
</gene>
<protein>
    <submittedName>
        <fullName evidence="1">Uncharacterized protein</fullName>
    </submittedName>
</protein>
<reference evidence="1" key="1">
    <citation type="submission" date="2023-06" db="EMBL/GenBank/DDBJ databases">
        <authorList>
            <consortium name="Lawrence Berkeley National Laboratory"/>
            <person name="Ahrendt S."/>
            <person name="Sahu N."/>
            <person name="Indic B."/>
            <person name="Wong-Bajracharya J."/>
            <person name="Merenyi Z."/>
            <person name="Ke H.-M."/>
            <person name="Monk M."/>
            <person name="Kocsube S."/>
            <person name="Drula E."/>
            <person name="Lipzen A."/>
            <person name="Balint B."/>
            <person name="Henrissat B."/>
            <person name="Andreopoulos B."/>
            <person name="Martin F.M."/>
            <person name="Harder C.B."/>
            <person name="Rigling D."/>
            <person name="Ford K.L."/>
            <person name="Foster G.D."/>
            <person name="Pangilinan J."/>
            <person name="Papanicolaou A."/>
            <person name="Barry K."/>
            <person name="LaButti K."/>
            <person name="Viragh M."/>
            <person name="Koriabine M."/>
            <person name="Yan M."/>
            <person name="Riley R."/>
            <person name="Champramary S."/>
            <person name="Plett K.L."/>
            <person name="Tsai I.J."/>
            <person name="Slot J."/>
            <person name="Sipos G."/>
            <person name="Plett J."/>
            <person name="Nagy L.G."/>
            <person name="Grigoriev I.V."/>
        </authorList>
    </citation>
    <scope>NUCLEOTIDE SEQUENCE</scope>
    <source>
        <strain evidence="1">HWK02</strain>
    </source>
</reference>
<proteinExistence type="predicted"/>
<name>A0AA39UIY5_9AGAR</name>
<evidence type="ECO:0000313" key="2">
    <source>
        <dbReference type="Proteomes" id="UP001175228"/>
    </source>
</evidence>
<evidence type="ECO:0000313" key="1">
    <source>
        <dbReference type="EMBL" id="KAK0489568.1"/>
    </source>
</evidence>
<keyword evidence="2" id="KW-1185">Reference proteome</keyword>
<dbReference type="EMBL" id="JAUEPU010000038">
    <property type="protein sequence ID" value="KAK0489568.1"/>
    <property type="molecule type" value="Genomic_DNA"/>
</dbReference>